<dbReference type="EMBL" id="CAJFCJ010000012">
    <property type="protein sequence ID" value="CAD5120151.1"/>
    <property type="molecule type" value="Genomic_DNA"/>
</dbReference>
<reference evidence="1 2" key="1">
    <citation type="submission" date="2020-08" db="EMBL/GenBank/DDBJ databases">
        <authorList>
            <person name="Hejnol A."/>
        </authorList>
    </citation>
    <scope>NUCLEOTIDE SEQUENCE [LARGE SCALE GENOMIC DNA]</scope>
</reference>
<evidence type="ECO:0000313" key="2">
    <source>
        <dbReference type="Proteomes" id="UP000549394"/>
    </source>
</evidence>
<protein>
    <submittedName>
        <fullName evidence="1">DgyrCDS8726</fullName>
    </submittedName>
</protein>
<keyword evidence="2" id="KW-1185">Reference proteome</keyword>
<organism evidence="1 2">
    <name type="scientific">Dimorphilus gyrociliatus</name>
    <dbReference type="NCBI Taxonomy" id="2664684"/>
    <lineage>
        <taxon>Eukaryota</taxon>
        <taxon>Metazoa</taxon>
        <taxon>Spiralia</taxon>
        <taxon>Lophotrochozoa</taxon>
        <taxon>Annelida</taxon>
        <taxon>Polychaeta</taxon>
        <taxon>Polychaeta incertae sedis</taxon>
        <taxon>Dinophilidae</taxon>
        <taxon>Dimorphilus</taxon>
    </lineage>
</organism>
<dbReference type="Proteomes" id="UP000549394">
    <property type="component" value="Unassembled WGS sequence"/>
</dbReference>
<dbReference type="AlphaFoldDB" id="A0A7I8VUY2"/>
<name>A0A7I8VUY2_9ANNE</name>
<accession>A0A7I8VUY2</accession>
<evidence type="ECO:0000313" key="1">
    <source>
        <dbReference type="EMBL" id="CAD5120151.1"/>
    </source>
</evidence>
<gene>
    <name evidence="1" type="ORF">DGYR_LOCUS8283</name>
</gene>
<comment type="caution">
    <text evidence="1">The sequence shown here is derived from an EMBL/GenBank/DDBJ whole genome shotgun (WGS) entry which is preliminary data.</text>
</comment>
<sequence length="123" mass="14505">MAVGGSKLLRIKLDKKVERKQIFEFMSGSEKIRDPQIEEQYSREEVDRLIELTNRLENERDFYKREYLKLAPSTETTTSPTIYHPTFGKTLIINQANTHTMRYLKMQLQSAQNDQKMPISVHI</sequence>
<proteinExistence type="predicted"/>